<protein>
    <submittedName>
        <fullName evidence="1">Uncharacterized protein</fullName>
    </submittedName>
</protein>
<evidence type="ECO:0000313" key="2">
    <source>
        <dbReference type="Proteomes" id="UP001175211"/>
    </source>
</evidence>
<sequence>MRMRRRVVSRIEKLILDALSLPALSGFPVVIEFYFYHASELSISALHGIMCRISALPCLDTLHDTFYYPPMNREPQFSSCFHHLRDINITGQMIDAIPSFIAKSPGLFRLRLVSTETSVTNLHSVLDLLSALPPAFRCSVEQLTLEGNFTLPQPDIVPVIPHFTPPHLTPTAHS</sequence>
<dbReference type="Proteomes" id="UP001175211">
    <property type="component" value="Unassembled WGS sequence"/>
</dbReference>
<dbReference type="GeneID" id="85367011"/>
<reference evidence="1" key="1">
    <citation type="submission" date="2023-06" db="EMBL/GenBank/DDBJ databases">
        <authorList>
            <consortium name="Lawrence Berkeley National Laboratory"/>
            <person name="Ahrendt S."/>
            <person name="Sahu N."/>
            <person name="Indic B."/>
            <person name="Wong-Bajracharya J."/>
            <person name="Merenyi Z."/>
            <person name="Ke H.-M."/>
            <person name="Monk M."/>
            <person name="Kocsube S."/>
            <person name="Drula E."/>
            <person name="Lipzen A."/>
            <person name="Balint B."/>
            <person name="Henrissat B."/>
            <person name="Andreopoulos B."/>
            <person name="Martin F.M."/>
            <person name="Harder C.B."/>
            <person name="Rigling D."/>
            <person name="Ford K.L."/>
            <person name="Foster G.D."/>
            <person name="Pangilinan J."/>
            <person name="Papanicolaou A."/>
            <person name="Barry K."/>
            <person name="LaButti K."/>
            <person name="Viragh M."/>
            <person name="Koriabine M."/>
            <person name="Yan M."/>
            <person name="Riley R."/>
            <person name="Champramary S."/>
            <person name="Plett K.L."/>
            <person name="Tsai I.J."/>
            <person name="Slot J."/>
            <person name="Sipos G."/>
            <person name="Plett J."/>
            <person name="Nagy L.G."/>
            <person name="Grigoriev I.V."/>
        </authorList>
    </citation>
    <scope>NUCLEOTIDE SEQUENCE</scope>
    <source>
        <strain evidence="1">CCBAS 213</strain>
    </source>
</reference>
<comment type="caution">
    <text evidence="1">The sequence shown here is derived from an EMBL/GenBank/DDBJ whole genome shotgun (WGS) entry which is preliminary data.</text>
</comment>
<evidence type="ECO:0000313" key="1">
    <source>
        <dbReference type="EMBL" id="KAK0449011.1"/>
    </source>
</evidence>
<organism evidence="1 2">
    <name type="scientific">Armillaria tabescens</name>
    <name type="common">Ringless honey mushroom</name>
    <name type="synonym">Agaricus tabescens</name>
    <dbReference type="NCBI Taxonomy" id="1929756"/>
    <lineage>
        <taxon>Eukaryota</taxon>
        <taxon>Fungi</taxon>
        <taxon>Dikarya</taxon>
        <taxon>Basidiomycota</taxon>
        <taxon>Agaricomycotina</taxon>
        <taxon>Agaricomycetes</taxon>
        <taxon>Agaricomycetidae</taxon>
        <taxon>Agaricales</taxon>
        <taxon>Marasmiineae</taxon>
        <taxon>Physalacriaceae</taxon>
        <taxon>Desarmillaria</taxon>
    </lineage>
</organism>
<keyword evidence="2" id="KW-1185">Reference proteome</keyword>
<dbReference type="RefSeq" id="XP_060326726.1">
    <property type="nucleotide sequence ID" value="XM_060483463.1"/>
</dbReference>
<gene>
    <name evidence="1" type="ORF">EV420DRAFT_787741</name>
</gene>
<dbReference type="EMBL" id="JAUEPS010000039">
    <property type="protein sequence ID" value="KAK0449011.1"/>
    <property type="molecule type" value="Genomic_DNA"/>
</dbReference>
<accession>A0AA39MVX5</accession>
<proteinExistence type="predicted"/>
<name>A0AA39MVX5_ARMTA</name>
<dbReference type="AlphaFoldDB" id="A0AA39MVX5"/>